<evidence type="ECO:0000256" key="1">
    <source>
        <dbReference type="ARBA" id="ARBA00022679"/>
    </source>
</evidence>
<sequence length="255" mass="28111">MHRYVFVGGLHRSGTSVLTRMIAALPGVSAIRDAPVPENEGCYLQGAIPHTALHGRPMHFATDPAQHMTEGHPLDRLETRLRLEADWQPWFDPAQPWRVEKSPVNLTRMRLYQQLFPLSQFVVIIRHPEAVAASVAKWVDDPAPALIDHWIAAHRQLRADLDHLHAAMVLRYEDLVARPDRAMAALAAFLDVGTAPLPQDLHDGNAATPAPRLSAGQAARVACWGYGPGLATGPHVPHVTHPLRRLREGARDALA</sequence>
<keyword evidence="3" id="KW-1185">Reference proteome</keyword>
<protein>
    <submittedName>
        <fullName evidence="2">Sulfotransferase</fullName>
    </submittedName>
</protein>
<comment type="caution">
    <text evidence="2">The sequence shown here is derived from an EMBL/GenBank/DDBJ whole genome shotgun (WGS) entry which is preliminary data.</text>
</comment>
<evidence type="ECO:0000313" key="2">
    <source>
        <dbReference type="EMBL" id="RJL04844.1"/>
    </source>
</evidence>
<dbReference type="OrthoDB" id="9777890at2"/>
<dbReference type="EMBL" id="QZEV01000037">
    <property type="protein sequence ID" value="RJL04844.1"/>
    <property type="molecule type" value="Genomic_DNA"/>
</dbReference>
<proteinExistence type="predicted"/>
<dbReference type="InterPro" id="IPR026634">
    <property type="entry name" value="TPST-like"/>
</dbReference>
<dbReference type="PANTHER" id="PTHR12788:SF10">
    <property type="entry name" value="PROTEIN-TYROSINE SULFOTRANSFERASE"/>
    <property type="match status" value="1"/>
</dbReference>
<dbReference type="Pfam" id="PF13469">
    <property type="entry name" value="Sulfotransfer_3"/>
    <property type="match status" value="1"/>
</dbReference>
<dbReference type="SUPFAM" id="SSF52540">
    <property type="entry name" value="P-loop containing nucleoside triphosphate hydrolases"/>
    <property type="match status" value="1"/>
</dbReference>
<evidence type="ECO:0000313" key="3">
    <source>
        <dbReference type="Proteomes" id="UP000285530"/>
    </source>
</evidence>
<dbReference type="Gene3D" id="3.40.50.300">
    <property type="entry name" value="P-loop containing nucleotide triphosphate hydrolases"/>
    <property type="match status" value="1"/>
</dbReference>
<dbReference type="AlphaFoldDB" id="A0A418ZWH7"/>
<gene>
    <name evidence="2" type="ORF">D3P06_08995</name>
</gene>
<dbReference type="InterPro" id="IPR027417">
    <property type="entry name" value="P-loop_NTPase"/>
</dbReference>
<keyword evidence="1 2" id="KW-0808">Transferase</keyword>
<dbReference type="PANTHER" id="PTHR12788">
    <property type="entry name" value="PROTEIN-TYROSINE SULFOTRANSFERASE 2"/>
    <property type="match status" value="1"/>
</dbReference>
<accession>A0A418ZWH7</accession>
<dbReference type="RefSeq" id="WP_119886255.1">
    <property type="nucleotide sequence ID" value="NZ_CP067171.1"/>
</dbReference>
<reference evidence="2 3" key="1">
    <citation type="submission" date="2018-09" db="EMBL/GenBank/DDBJ databases">
        <title>Paracoccus onubensis nov. sp. a moderate halophilic bacterium isolated from Gruta de las Maravillas (Aracena, Spain).</title>
        <authorList>
            <person name="Jurado V."/>
            <person name="Gutierrez-Patricio S."/>
            <person name="Gonzalez-Pimentel J.L."/>
            <person name="Laiz L."/>
            <person name="Saiz-Jimenez C."/>
        </authorList>
    </citation>
    <scope>NUCLEOTIDE SEQUENCE [LARGE SCALE GENOMIC DNA]</scope>
    <source>
        <strain evidence="2 3">DSM 19484</strain>
    </source>
</reference>
<name>A0A418ZWH7_9RHOB</name>
<organism evidence="2 3">
    <name type="scientific">Paracoccus aestuarii</name>
    <dbReference type="NCBI Taxonomy" id="453842"/>
    <lineage>
        <taxon>Bacteria</taxon>
        <taxon>Pseudomonadati</taxon>
        <taxon>Pseudomonadota</taxon>
        <taxon>Alphaproteobacteria</taxon>
        <taxon>Rhodobacterales</taxon>
        <taxon>Paracoccaceae</taxon>
        <taxon>Paracoccus</taxon>
    </lineage>
</organism>
<dbReference type="GO" id="GO:0008476">
    <property type="term" value="F:protein-tyrosine sulfotransferase activity"/>
    <property type="evidence" value="ECO:0007669"/>
    <property type="project" value="InterPro"/>
</dbReference>
<dbReference type="Proteomes" id="UP000285530">
    <property type="component" value="Unassembled WGS sequence"/>
</dbReference>